<dbReference type="Proteomes" id="UP000322667">
    <property type="component" value="Chromosome A03"/>
</dbReference>
<dbReference type="Pfam" id="PF14392">
    <property type="entry name" value="zf-CCHC_4"/>
    <property type="match status" value="1"/>
</dbReference>
<feature type="domain" description="Zinc knuckle CX2CX4HX4C" evidence="1">
    <location>
        <begin position="7"/>
        <end position="34"/>
    </location>
</feature>
<gene>
    <name evidence="2" type="ORF">ES332_A03G195200v1</name>
</gene>
<protein>
    <recommendedName>
        <fullName evidence="1">Zinc knuckle CX2CX4HX4C domain-containing protein</fullName>
    </recommendedName>
</protein>
<dbReference type="InterPro" id="IPR025836">
    <property type="entry name" value="Zn_knuckle_CX2CX4HX4C"/>
</dbReference>
<evidence type="ECO:0000259" key="1">
    <source>
        <dbReference type="Pfam" id="PF14392"/>
    </source>
</evidence>
<dbReference type="AlphaFoldDB" id="A0A5D2R8I9"/>
<reference evidence="2 3" key="1">
    <citation type="submission" date="2019-07" db="EMBL/GenBank/DDBJ databases">
        <title>WGS assembly of Gossypium tomentosum.</title>
        <authorList>
            <person name="Chen Z.J."/>
            <person name="Sreedasyam A."/>
            <person name="Ando A."/>
            <person name="Song Q."/>
            <person name="De L."/>
            <person name="Hulse-Kemp A."/>
            <person name="Ding M."/>
            <person name="Ye W."/>
            <person name="Kirkbride R."/>
            <person name="Jenkins J."/>
            <person name="Plott C."/>
            <person name="Lovell J."/>
            <person name="Lin Y.-M."/>
            <person name="Vaughn R."/>
            <person name="Liu B."/>
            <person name="Li W."/>
            <person name="Simpson S."/>
            <person name="Scheffler B."/>
            <person name="Saski C."/>
            <person name="Grover C."/>
            <person name="Hu G."/>
            <person name="Conover J."/>
            <person name="Carlson J."/>
            <person name="Shu S."/>
            <person name="Boston L."/>
            <person name="Williams M."/>
            <person name="Peterson D."/>
            <person name="Mcgee K."/>
            <person name="Jones D."/>
            <person name="Wendel J."/>
            <person name="Stelly D."/>
            <person name="Grimwood J."/>
            <person name="Schmutz J."/>
        </authorList>
    </citation>
    <scope>NUCLEOTIDE SEQUENCE [LARGE SCALE GENOMIC DNA]</scope>
    <source>
        <strain evidence="2">7179.01</strain>
    </source>
</reference>
<accession>A0A5D2R8I9</accession>
<dbReference type="EMBL" id="CM017612">
    <property type="protein sequence ID" value="TYI37191.1"/>
    <property type="molecule type" value="Genomic_DNA"/>
</dbReference>
<organism evidence="2 3">
    <name type="scientific">Gossypium tomentosum</name>
    <name type="common">Hawaiian cotton</name>
    <name type="synonym">Gossypium sandvicense</name>
    <dbReference type="NCBI Taxonomy" id="34277"/>
    <lineage>
        <taxon>Eukaryota</taxon>
        <taxon>Viridiplantae</taxon>
        <taxon>Streptophyta</taxon>
        <taxon>Embryophyta</taxon>
        <taxon>Tracheophyta</taxon>
        <taxon>Spermatophyta</taxon>
        <taxon>Magnoliopsida</taxon>
        <taxon>eudicotyledons</taxon>
        <taxon>Gunneridae</taxon>
        <taxon>Pentapetalae</taxon>
        <taxon>rosids</taxon>
        <taxon>malvids</taxon>
        <taxon>Malvales</taxon>
        <taxon>Malvaceae</taxon>
        <taxon>Malvoideae</taxon>
        <taxon>Gossypium</taxon>
    </lineage>
</organism>
<keyword evidence="3" id="KW-1185">Reference proteome</keyword>
<evidence type="ECO:0000313" key="2">
    <source>
        <dbReference type="EMBL" id="TYI37191.1"/>
    </source>
</evidence>
<proteinExistence type="predicted"/>
<sequence>MFNRRCSYVKFKYERLSLFCFYCGWLGHNNLLCEAKMLIGVEVVELGWDLSLRAQSRRALSMNSIWLREEDNDGKRDGDKRYIQGLTNRIWGDDNNAGGGKIIDPILGFNLEGASSTLDQQKENRTSDLMHTIMEHDLEKRVIIGEERKKRAR</sequence>
<evidence type="ECO:0000313" key="3">
    <source>
        <dbReference type="Proteomes" id="UP000322667"/>
    </source>
</evidence>
<name>A0A5D2R8I9_GOSTO</name>